<dbReference type="PANTHER" id="PTHR30624:SF11">
    <property type="entry name" value="ZINC-DEPENDENT PROTEASE, TLDD_PMBA FAMILY"/>
    <property type="match status" value="1"/>
</dbReference>
<evidence type="ECO:0000256" key="1">
    <source>
        <dbReference type="ARBA" id="ARBA00005836"/>
    </source>
</evidence>
<name>E1QSG8_VULDI</name>
<dbReference type="HOGENOM" id="CLU_026425_1_2_2"/>
<dbReference type="KEGG" id="vdi:Vdis_1375"/>
<evidence type="ECO:0000256" key="3">
    <source>
        <dbReference type="ARBA" id="ARBA00022801"/>
    </source>
</evidence>
<dbReference type="GeneID" id="9752307"/>
<dbReference type="Pfam" id="PF01523">
    <property type="entry name" value="PmbA_TldD_1st"/>
    <property type="match status" value="1"/>
</dbReference>
<dbReference type="PANTHER" id="PTHR30624">
    <property type="entry name" value="UNCHARACTERIZED PROTEIN TLDD AND PMBA"/>
    <property type="match status" value="1"/>
</dbReference>
<evidence type="ECO:0000256" key="2">
    <source>
        <dbReference type="ARBA" id="ARBA00022670"/>
    </source>
</evidence>
<dbReference type="Pfam" id="PF19289">
    <property type="entry name" value="PmbA_TldD_3rd"/>
    <property type="match status" value="1"/>
</dbReference>
<evidence type="ECO:0000313" key="8">
    <source>
        <dbReference type="EMBL" id="ADN50761.1"/>
    </source>
</evidence>
<comment type="similarity">
    <text evidence="1">Belongs to the peptidase U62 family.</text>
</comment>
<evidence type="ECO:0000313" key="9">
    <source>
        <dbReference type="Proteomes" id="UP000006681"/>
    </source>
</evidence>
<gene>
    <name evidence="8" type="ordered locus">Vdis_1375</name>
</gene>
<protein>
    <submittedName>
        <fullName evidence="8">Peptidase U62 modulator of DNA gyrase</fullName>
    </submittedName>
</protein>
<sequence length="477" mass="53561">MSWPEDSMVKAVDLALSNGSTYAEVRYQDDTVRFVGVRNGALQSLSSYSYGGVSVRVLVDGMWGFAATSSTDWESIKDTVGRAVSLARSVARLRRRKVTISRDRLARITYDVSQRVKVEDLPNEYLIKYLSELDAHARVEPRIRVRNLFLSTTITEKLIITSDGAYVRSRVPRVYLFGSLIAYDPQSGSAQRNIEFGGSGGFEVLSGVEDEVDREVSVIRDVLDKARPLPHDEVMDVVLSPELAGIMVHESIGHPLELDRIMGREGAEAGESYAKPDYLGSYRIGSELVTIIDDPTIPNSYGFYLVDEEGVTARPRFLVRNGVINEFLMNREYASYIGLTSNAAARASEFDKEPIPRMANTYLAPGNWKPEEIIRETRRGLYIVSYTEWNIDDKRWFGRYGGFEAYYIENGDLKYMVREPFIEVDTKTLWSNVDAVANDLRFYPGTCGKGNPEQGVPVYLGGPTFRVVGVRVLKAPR</sequence>
<dbReference type="PIRSF" id="PIRSF004919">
    <property type="entry name" value="TldD"/>
    <property type="match status" value="1"/>
</dbReference>
<feature type="domain" description="Metalloprotease TldD/E central" evidence="7">
    <location>
        <begin position="118"/>
        <end position="226"/>
    </location>
</feature>
<dbReference type="InterPro" id="IPR025502">
    <property type="entry name" value="TldD"/>
</dbReference>
<keyword evidence="2" id="KW-0645">Protease</keyword>
<keyword evidence="3" id="KW-0378">Hydrolase</keyword>
<dbReference type="OrthoDB" id="98233at2157"/>
<dbReference type="Proteomes" id="UP000006681">
    <property type="component" value="Chromosome"/>
</dbReference>
<dbReference type="EMBL" id="CP002100">
    <property type="protein sequence ID" value="ADN50761.1"/>
    <property type="molecule type" value="Genomic_DNA"/>
</dbReference>
<dbReference type="InterPro" id="IPR036059">
    <property type="entry name" value="TldD/PmbA_sf"/>
</dbReference>
<dbReference type="STRING" id="572478.Vdis_1375"/>
<dbReference type="GO" id="GO:0008237">
    <property type="term" value="F:metallopeptidase activity"/>
    <property type="evidence" value="ECO:0007669"/>
    <property type="project" value="UniProtKB-KW"/>
</dbReference>
<dbReference type="InterPro" id="IPR035068">
    <property type="entry name" value="TldD/PmbA_N"/>
</dbReference>
<dbReference type="InterPro" id="IPR051463">
    <property type="entry name" value="Peptidase_U62_metallo"/>
</dbReference>
<reference evidence="8 9" key="1">
    <citation type="journal article" date="2010" name="Stand. Genomic Sci.">
        <title>Complete genome sequence of Vulcanisaeta distributa type strain (IC-017).</title>
        <authorList>
            <person name="Mavromatis K."/>
            <person name="Sikorski J."/>
            <person name="Pabst E."/>
            <person name="Teshima H."/>
            <person name="Lapidus A."/>
            <person name="Lucas S."/>
            <person name="Nolan M."/>
            <person name="Glavina Del Rio T."/>
            <person name="Cheng J.F."/>
            <person name="Bruce D."/>
            <person name="Goodwin L."/>
            <person name="Pitluck S."/>
            <person name="Liolios K."/>
            <person name="Ivanova N."/>
            <person name="Mikhailova N."/>
            <person name="Pati A."/>
            <person name="Chen A."/>
            <person name="Palaniappan K."/>
            <person name="Land M."/>
            <person name="Hauser L."/>
            <person name="Chang Y.J."/>
            <person name="Jeffries C.D."/>
            <person name="Rohde M."/>
            <person name="Spring S."/>
            <person name="Goker M."/>
            <person name="Wirth R."/>
            <person name="Woyke T."/>
            <person name="Bristow J."/>
            <person name="Eisen J.A."/>
            <person name="Markowitz V."/>
            <person name="Hugenholtz P."/>
            <person name="Klenk H.P."/>
            <person name="Kyrpides N.C."/>
        </authorList>
    </citation>
    <scope>NUCLEOTIDE SEQUENCE [LARGE SCALE GENOMIC DNA]</scope>
    <source>
        <strain evidence="9">DSM 14429 / JCM 11212 / NBRC 100878 / IC-017</strain>
    </source>
</reference>
<accession>E1QSG8</accession>
<feature type="domain" description="Metalloprotease TldD/E C-terminal" evidence="6">
    <location>
        <begin position="234"/>
        <end position="472"/>
    </location>
</feature>
<evidence type="ECO:0000259" key="6">
    <source>
        <dbReference type="Pfam" id="PF19289"/>
    </source>
</evidence>
<dbReference type="Gene3D" id="3.30.2290.10">
    <property type="entry name" value="PmbA/TldD superfamily"/>
    <property type="match status" value="1"/>
</dbReference>
<dbReference type="RefSeq" id="WP_013336486.1">
    <property type="nucleotide sequence ID" value="NC_014537.1"/>
</dbReference>
<reference evidence="9" key="2">
    <citation type="journal article" date="2010" name="Stand. Genomic Sci.">
        <title>Complete genome sequence of Vulcanisaeta distributa type strain (IC-017T).</title>
        <authorList>
            <person name="Mavromatis K."/>
            <person name="Sikorski J."/>
            <person name="Pabst E."/>
            <person name="Teshima H."/>
            <person name="Lapidus A."/>
            <person name="Lucas S."/>
            <person name="Nolan M."/>
            <person name="Glavina Del Rio T."/>
            <person name="Cheng J."/>
            <person name="Bruce D."/>
            <person name="Goodwin L."/>
            <person name="Pitluck S."/>
            <person name="Liolios K."/>
            <person name="Ivanova N."/>
            <person name="Mikhailova N."/>
            <person name="Pati A."/>
            <person name="Chen A."/>
            <person name="Palaniappan K."/>
            <person name="Land M."/>
            <person name="Hauser L."/>
            <person name="Chang Y."/>
            <person name="Jeffries C."/>
            <person name="Rohde M."/>
            <person name="Spring S."/>
            <person name="Goker M."/>
            <person name="Wirth R."/>
            <person name="Woyke T."/>
            <person name="Bristow J."/>
            <person name="Eisen J."/>
            <person name="Markowitz V."/>
            <person name="Hugenholtz P."/>
            <person name="Klenk H."/>
            <person name="Kyrpides N."/>
        </authorList>
    </citation>
    <scope>NUCLEOTIDE SEQUENCE [LARGE SCALE GENOMIC DNA]</scope>
    <source>
        <strain evidence="9">DSM 14429 / JCM 11212 / NBRC 100878 / IC-017</strain>
    </source>
</reference>
<dbReference type="eggNOG" id="arCOG00321">
    <property type="taxonomic scope" value="Archaea"/>
</dbReference>
<keyword evidence="4" id="KW-0482">Metalloprotease</keyword>
<evidence type="ECO:0000259" key="5">
    <source>
        <dbReference type="Pfam" id="PF01523"/>
    </source>
</evidence>
<dbReference type="SUPFAM" id="SSF111283">
    <property type="entry name" value="Putative modulator of DNA gyrase, PmbA/TldD"/>
    <property type="match status" value="1"/>
</dbReference>
<dbReference type="Pfam" id="PF19290">
    <property type="entry name" value="PmbA_TldD_2nd"/>
    <property type="match status" value="1"/>
</dbReference>
<organism evidence="8 9">
    <name type="scientific">Vulcanisaeta distributa (strain DSM 14429 / JCM 11212 / NBRC 100878 / IC-017)</name>
    <dbReference type="NCBI Taxonomy" id="572478"/>
    <lineage>
        <taxon>Archaea</taxon>
        <taxon>Thermoproteota</taxon>
        <taxon>Thermoprotei</taxon>
        <taxon>Thermoproteales</taxon>
        <taxon>Thermoproteaceae</taxon>
        <taxon>Vulcanisaeta</taxon>
    </lineage>
</organism>
<dbReference type="GO" id="GO:0006508">
    <property type="term" value="P:proteolysis"/>
    <property type="evidence" value="ECO:0007669"/>
    <property type="project" value="UniProtKB-KW"/>
</dbReference>
<evidence type="ECO:0000259" key="7">
    <source>
        <dbReference type="Pfam" id="PF19290"/>
    </source>
</evidence>
<dbReference type="GO" id="GO:0005829">
    <property type="term" value="C:cytosol"/>
    <property type="evidence" value="ECO:0007669"/>
    <property type="project" value="TreeGrafter"/>
</dbReference>
<feature type="domain" description="Metalloprotease TldD/E N-terminal" evidence="5">
    <location>
        <begin position="23"/>
        <end position="87"/>
    </location>
</feature>
<evidence type="ECO:0000256" key="4">
    <source>
        <dbReference type="ARBA" id="ARBA00023049"/>
    </source>
</evidence>
<dbReference type="InterPro" id="IPR045569">
    <property type="entry name" value="Metalloprtase-TldD/E_C"/>
</dbReference>
<proteinExistence type="inferred from homology"/>
<dbReference type="InterPro" id="IPR045570">
    <property type="entry name" value="Metalloprtase-TldD/E_cen_dom"/>
</dbReference>
<dbReference type="AlphaFoldDB" id="E1QSG8"/>
<keyword evidence="9" id="KW-1185">Reference proteome</keyword>
<dbReference type="InterPro" id="IPR002510">
    <property type="entry name" value="Metalloprtase-TldD/E_N"/>
</dbReference>